<dbReference type="GO" id="GO:0160101">
    <property type="term" value="F:tRNA (guanine(10)-N2)-dimethyltransferase activity"/>
    <property type="evidence" value="ECO:0007669"/>
    <property type="project" value="UniProtKB-EC"/>
</dbReference>
<evidence type="ECO:0000256" key="13">
    <source>
        <dbReference type="ARBA" id="ARBA00066936"/>
    </source>
</evidence>
<proteinExistence type="inferred from homology"/>
<dbReference type="SUPFAM" id="SSF53335">
    <property type="entry name" value="S-adenosyl-L-methionine-dependent methyltransferases"/>
    <property type="match status" value="1"/>
</dbReference>
<feature type="domain" description="THUMP" evidence="16">
    <location>
        <begin position="47"/>
        <end position="151"/>
    </location>
</feature>
<evidence type="ECO:0000256" key="15">
    <source>
        <dbReference type="PROSITE-ProRule" id="PRU00529"/>
    </source>
</evidence>
<dbReference type="OrthoDB" id="7080at2157"/>
<comment type="similarity">
    <text evidence="12">Belongs to the methyltransferase superfamily. Trm-G10 family.</text>
</comment>
<accession>A0A284VRN4</accession>
<name>A0A284VRN4_9EURY</name>
<dbReference type="PANTHER" id="PTHR14911:SF21">
    <property type="entry name" value="N2-METHYLGUANOSINE TRNA METHYLTRANSFERASE"/>
    <property type="match status" value="1"/>
</dbReference>
<dbReference type="Gene3D" id="3.40.50.150">
    <property type="entry name" value="Vaccinia Virus protein VP39"/>
    <property type="match status" value="1"/>
</dbReference>
<keyword evidence="8" id="KW-0819">tRNA processing</keyword>
<dbReference type="InterPro" id="IPR000241">
    <property type="entry name" value="RlmKL-like_Mtase"/>
</dbReference>
<evidence type="ECO:0000256" key="11">
    <source>
        <dbReference type="ARBA" id="ARBA00054380"/>
    </source>
</evidence>
<keyword evidence="9 15" id="KW-0694">RNA-binding</keyword>
<dbReference type="EMBL" id="FZMP01000196">
    <property type="protein sequence ID" value="SNQ61853.1"/>
    <property type="molecule type" value="Genomic_DNA"/>
</dbReference>
<comment type="function">
    <text evidence="11">Catalyzes the adenosylmethionine-dependent methylation of the exocyclic amino group (N(2)) of guanosine at position 10 of various tRNAs. Acts via a two-step process that leads to the formation of either N(2)-monomethyl (m(2)G) or N(2)-dimethylguanosine (m(2)(2)G).</text>
</comment>
<dbReference type="EC" id="2.1.1.213" evidence="13"/>
<evidence type="ECO:0000256" key="8">
    <source>
        <dbReference type="ARBA" id="ARBA00022694"/>
    </source>
</evidence>
<keyword evidence="3" id="KW-0963">Cytoplasm</keyword>
<dbReference type="GO" id="GO:0000049">
    <property type="term" value="F:tRNA binding"/>
    <property type="evidence" value="ECO:0007669"/>
    <property type="project" value="UniProtKB-KW"/>
</dbReference>
<keyword evidence="4" id="KW-0820">tRNA-binding</keyword>
<dbReference type="InterPro" id="IPR004114">
    <property type="entry name" value="THUMP_dom"/>
</dbReference>
<comment type="subunit">
    <text evidence="2">Monomer.</text>
</comment>
<dbReference type="PROSITE" id="PS00092">
    <property type="entry name" value="N6_MTASE"/>
    <property type="match status" value="1"/>
</dbReference>
<evidence type="ECO:0000256" key="7">
    <source>
        <dbReference type="ARBA" id="ARBA00022691"/>
    </source>
</evidence>
<dbReference type="InterPro" id="IPR002052">
    <property type="entry name" value="DNA_methylase_N6_adenine_CS"/>
</dbReference>
<evidence type="ECO:0000256" key="12">
    <source>
        <dbReference type="ARBA" id="ARBA00061338"/>
    </source>
</evidence>
<keyword evidence="7" id="KW-0949">S-adenosyl-L-methionine</keyword>
<evidence type="ECO:0000313" key="17">
    <source>
        <dbReference type="EMBL" id="SNQ61853.1"/>
    </source>
</evidence>
<keyword evidence="18" id="KW-1185">Reference proteome</keyword>
<evidence type="ECO:0000256" key="1">
    <source>
        <dbReference type="ARBA" id="ARBA00004496"/>
    </source>
</evidence>
<evidence type="ECO:0000256" key="4">
    <source>
        <dbReference type="ARBA" id="ARBA00022555"/>
    </source>
</evidence>
<dbReference type="SUPFAM" id="SSF143437">
    <property type="entry name" value="THUMP domain-like"/>
    <property type="match status" value="1"/>
</dbReference>
<evidence type="ECO:0000256" key="6">
    <source>
        <dbReference type="ARBA" id="ARBA00022679"/>
    </source>
</evidence>
<evidence type="ECO:0000256" key="10">
    <source>
        <dbReference type="ARBA" id="ARBA00051883"/>
    </source>
</evidence>
<evidence type="ECO:0000256" key="14">
    <source>
        <dbReference type="ARBA" id="ARBA00082665"/>
    </source>
</evidence>
<keyword evidence="6 17" id="KW-0808">Transferase</keyword>
<comment type="catalytic activity">
    <reaction evidence="10">
        <text>guanosine(10) in tRNA + 2 S-adenosyl-L-methionine = N(2)-dimethylguanosine(10) in tRNA + 2 S-adenosyl-L-homocysteine + 2 H(+)</text>
        <dbReference type="Rhea" id="RHEA:43124"/>
        <dbReference type="Rhea" id="RHEA-COMP:10355"/>
        <dbReference type="Rhea" id="RHEA-COMP:10358"/>
        <dbReference type="ChEBI" id="CHEBI:15378"/>
        <dbReference type="ChEBI" id="CHEBI:57856"/>
        <dbReference type="ChEBI" id="CHEBI:59789"/>
        <dbReference type="ChEBI" id="CHEBI:74269"/>
        <dbReference type="ChEBI" id="CHEBI:74513"/>
        <dbReference type="EC" id="2.1.1.213"/>
    </reaction>
</comment>
<evidence type="ECO:0000259" key="16">
    <source>
        <dbReference type="PROSITE" id="PS51165"/>
    </source>
</evidence>
<evidence type="ECO:0000256" key="9">
    <source>
        <dbReference type="ARBA" id="ARBA00022884"/>
    </source>
</evidence>
<dbReference type="PROSITE" id="PS51165">
    <property type="entry name" value="THUMP"/>
    <property type="match status" value="1"/>
</dbReference>
<organism evidence="17 18">
    <name type="scientific">Candidatus Methanoperedens nitratireducens</name>
    <dbReference type="NCBI Taxonomy" id="1392998"/>
    <lineage>
        <taxon>Archaea</taxon>
        <taxon>Methanobacteriati</taxon>
        <taxon>Methanobacteriota</taxon>
        <taxon>Stenosarchaea group</taxon>
        <taxon>Methanomicrobia</taxon>
        <taxon>Methanosarcinales</taxon>
        <taxon>ANME-2 cluster</taxon>
        <taxon>Candidatus Methanoperedentaceae</taxon>
        <taxon>Candidatus Methanoperedens</taxon>
    </lineage>
</organism>
<dbReference type="PANTHER" id="PTHR14911">
    <property type="entry name" value="THUMP DOMAIN-CONTAINING"/>
    <property type="match status" value="1"/>
</dbReference>
<dbReference type="RefSeq" id="WP_096206479.1">
    <property type="nucleotide sequence ID" value="NZ_FZMP01000196.1"/>
</dbReference>
<dbReference type="GO" id="GO:0030488">
    <property type="term" value="P:tRNA methylation"/>
    <property type="evidence" value="ECO:0007669"/>
    <property type="project" value="TreeGrafter"/>
</dbReference>
<protein>
    <recommendedName>
        <fullName evidence="13">tRNA (guanine(10)-N(2))-dimethyltransferase</fullName>
        <ecNumber evidence="13">2.1.1.213</ecNumber>
    </recommendedName>
    <alternativeName>
        <fullName evidence="14">tRNA:G10 dimethyltransferase</fullName>
    </alternativeName>
</protein>
<evidence type="ECO:0000256" key="2">
    <source>
        <dbReference type="ARBA" id="ARBA00011245"/>
    </source>
</evidence>
<dbReference type="Pfam" id="PF01170">
    <property type="entry name" value="UPF0020"/>
    <property type="match status" value="1"/>
</dbReference>
<evidence type="ECO:0000256" key="5">
    <source>
        <dbReference type="ARBA" id="ARBA00022603"/>
    </source>
</evidence>
<sequence>MLIAFELSGEHDTIPASEAIACLESLHVDFKIHLKLDGCLVIELKDEAYRTAHALSKRLSMTHHLMIVLGIGGATEEDILDTVSRADIRLDGTYSVRVRRIKDCSKVDTGSMERRIGGIYYQRGACADLKNPEIAFRVLLTGDKSIFGYIVASVDRGAFEARKPHYKPFFYPGVLMPRVARALVNIAKPEEYLFDPFCGTAGILVEAGIIGIKAIGGDVQRKLLLGAKMNLDYYDIDYSLMYQDACRMALCDESVDAVVTDPPYGRSAAIKAESLDDLLTGSLSEIHRVLKKGKRAVFISERKIEDIAEKAGFRVIESHLQRVHKSLTRRISVLEKNG</sequence>
<dbReference type="STRING" id="1392998.ANME2D_00377"/>
<dbReference type="GO" id="GO:0005737">
    <property type="term" value="C:cytoplasm"/>
    <property type="evidence" value="ECO:0007669"/>
    <property type="project" value="UniProtKB-SubCell"/>
</dbReference>
<dbReference type="SMART" id="SM00981">
    <property type="entry name" value="THUMP"/>
    <property type="match status" value="1"/>
</dbReference>
<gene>
    <name evidence="17" type="primary">C1</name>
    <name evidence="17" type="ORF">MNV_50112</name>
</gene>
<dbReference type="InterPro" id="IPR029063">
    <property type="entry name" value="SAM-dependent_MTases_sf"/>
</dbReference>
<dbReference type="CDD" id="cd11715">
    <property type="entry name" value="THUMP_AdoMetMT"/>
    <property type="match status" value="1"/>
</dbReference>
<reference evidence="18" key="1">
    <citation type="submission" date="2017-06" db="EMBL/GenBank/DDBJ databases">
        <authorList>
            <person name="Cremers G."/>
        </authorList>
    </citation>
    <scope>NUCLEOTIDE SEQUENCE [LARGE SCALE GENOMIC DNA]</scope>
</reference>
<comment type="subcellular location">
    <subcellularLocation>
        <location evidence="1">Cytoplasm</location>
    </subcellularLocation>
</comment>
<keyword evidence="5 17" id="KW-0489">Methyltransferase</keyword>
<dbReference type="Proteomes" id="UP000218615">
    <property type="component" value="Unassembled WGS sequence"/>
</dbReference>
<dbReference type="FunFam" id="3.40.50.150:FF:000251">
    <property type="entry name" value="Putative RNA methylase"/>
    <property type="match status" value="1"/>
</dbReference>
<evidence type="ECO:0000256" key="3">
    <source>
        <dbReference type="ARBA" id="ARBA00022490"/>
    </source>
</evidence>
<dbReference type="AlphaFoldDB" id="A0A284VRN4"/>
<evidence type="ECO:0000313" key="18">
    <source>
        <dbReference type="Proteomes" id="UP000218615"/>
    </source>
</evidence>